<organism evidence="1 2">
    <name type="scientific">Haladaptatus paucihalophilus DX253</name>
    <dbReference type="NCBI Taxonomy" id="797209"/>
    <lineage>
        <taxon>Archaea</taxon>
        <taxon>Methanobacteriati</taxon>
        <taxon>Methanobacteriota</taxon>
        <taxon>Stenosarchaea group</taxon>
        <taxon>Halobacteria</taxon>
        <taxon>Halobacteriales</taxon>
        <taxon>Haladaptataceae</taxon>
        <taxon>Haladaptatus</taxon>
    </lineage>
</organism>
<reference evidence="1 2" key="1">
    <citation type="journal article" date="2014" name="ISME J.">
        <title>Trehalose/2-sulfotrehalose biosynthesis and glycine-betaine uptake are widely spread mechanisms for osmoadaptation in the Halobacteriales.</title>
        <authorList>
            <person name="Youssef N.H."/>
            <person name="Savage-Ashlock K.N."/>
            <person name="McCully A.L."/>
            <person name="Luedtke B."/>
            <person name="Shaw E.I."/>
            <person name="Hoff W.D."/>
            <person name="Elshahed M.S."/>
        </authorList>
    </citation>
    <scope>NUCLEOTIDE SEQUENCE [LARGE SCALE GENOMIC DNA]</scope>
    <source>
        <strain evidence="1 2">DX253</strain>
    </source>
</reference>
<dbReference type="EMBL" id="AEMG01000028">
    <property type="protein sequence ID" value="EFW90250.1"/>
    <property type="molecule type" value="Genomic_DNA"/>
</dbReference>
<evidence type="ECO:0000313" key="2">
    <source>
        <dbReference type="Proteomes" id="UP000003751"/>
    </source>
</evidence>
<name>E7QYI4_HALPU</name>
<gene>
    <name evidence="1" type="ORF">ZOD2009_19373</name>
</gene>
<accession>E7QYI4</accession>
<protein>
    <submittedName>
        <fullName evidence="1">Uncharacterized protein</fullName>
    </submittedName>
</protein>
<proteinExistence type="predicted"/>
<dbReference type="Proteomes" id="UP000003751">
    <property type="component" value="Unassembled WGS sequence"/>
</dbReference>
<sequence length="82" mass="9923">MLVIHDNNKYCSGQRIVNNIANSAFFATFQRFFLVFCEIILFQCRIWITLEEVEELFILHRAFDHFCCSFRHGIKYKFHRGQ</sequence>
<evidence type="ECO:0000313" key="1">
    <source>
        <dbReference type="EMBL" id="EFW90250.1"/>
    </source>
</evidence>
<dbReference type="AlphaFoldDB" id="E7QYI4"/>
<comment type="caution">
    <text evidence="1">The sequence shown here is derived from an EMBL/GenBank/DDBJ whole genome shotgun (WGS) entry which is preliminary data.</text>
</comment>